<dbReference type="SUPFAM" id="SSF48452">
    <property type="entry name" value="TPR-like"/>
    <property type="match status" value="1"/>
</dbReference>
<dbReference type="Gene3D" id="1.25.40.10">
    <property type="entry name" value="Tetratricopeptide repeat domain"/>
    <property type="match status" value="1"/>
</dbReference>
<dbReference type="EMBL" id="RBXO01000001">
    <property type="protein sequence ID" value="RKT55112.1"/>
    <property type="molecule type" value="Genomic_DNA"/>
</dbReference>
<dbReference type="AlphaFoldDB" id="A0A495W092"/>
<accession>A0A495W092</accession>
<reference evidence="2 3" key="1">
    <citation type="submission" date="2018-10" db="EMBL/GenBank/DDBJ databases">
        <title>Sequencing the genomes of 1000 actinobacteria strains.</title>
        <authorList>
            <person name="Klenk H.-P."/>
        </authorList>
    </citation>
    <scope>NUCLEOTIDE SEQUENCE [LARGE SCALE GENOMIC DNA]</scope>
    <source>
        <strain evidence="2 3">DSM 43800</strain>
    </source>
</reference>
<proteinExistence type="predicted"/>
<sequence>MSQASGGAAIRADLLHSFRVLGAGVLPVRVLAVGADVDLWAADEVVAGLVGVPLDDSPARLLPAGEGRFALRPAPDALPDPHAGNGPAVARRIGEDFLVTLDTCGHLVGRSAPARPPDPARLAGATDPTTRADPARPANPGGPGRPTADGDPTGTGDPDDTGRPPGPGHRDHHAHPDAPAGRDVLAYPPCAAVPTPCDFAYEVAGVVLPAVEFPHPDRVAPWLTAHRALLCGAVRANTRAGRHDLAVALAARLWSLPPGDADPAWGHELAWWAAEAAIEARRPEALADLLALSARWFADAGDFVTAEQHGVRESRARRRLGAPDGIAAALWRRAGTYRRSGHPHFALDCYRELAADYLDRGDRHGEARALAATGATLLASHRPDAAAARLDQAMRLYDGLPGTSPVERAGVLEHLGRALWRLGERGVALRRLDEALSLLVDVDDEAADRVRRTRAGLADR</sequence>
<evidence type="ECO:0000256" key="1">
    <source>
        <dbReference type="SAM" id="MobiDB-lite"/>
    </source>
</evidence>
<feature type="region of interest" description="Disordered" evidence="1">
    <location>
        <begin position="109"/>
        <end position="180"/>
    </location>
</feature>
<dbReference type="OrthoDB" id="3630376at2"/>
<name>A0A495W092_9PSEU</name>
<gene>
    <name evidence="2" type="ORF">C8E97_3768</name>
</gene>
<keyword evidence="3" id="KW-1185">Reference proteome</keyword>
<comment type="caution">
    <text evidence="2">The sequence shown here is derived from an EMBL/GenBank/DDBJ whole genome shotgun (WGS) entry which is preliminary data.</text>
</comment>
<feature type="compositionally biased region" description="Low complexity" evidence="1">
    <location>
        <begin position="120"/>
        <end position="156"/>
    </location>
</feature>
<evidence type="ECO:0008006" key="4">
    <source>
        <dbReference type="Google" id="ProtNLM"/>
    </source>
</evidence>
<protein>
    <recommendedName>
        <fullName evidence="4">Tetratricopeptide repeat protein</fullName>
    </recommendedName>
</protein>
<dbReference type="Proteomes" id="UP000282084">
    <property type="component" value="Unassembled WGS sequence"/>
</dbReference>
<dbReference type="InterPro" id="IPR011990">
    <property type="entry name" value="TPR-like_helical_dom_sf"/>
</dbReference>
<evidence type="ECO:0000313" key="3">
    <source>
        <dbReference type="Proteomes" id="UP000282084"/>
    </source>
</evidence>
<evidence type="ECO:0000313" key="2">
    <source>
        <dbReference type="EMBL" id="RKT55112.1"/>
    </source>
</evidence>
<dbReference type="RefSeq" id="WP_121006875.1">
    <property type="nucleotide sequence ID" value="NZ_RBXO01000001.1"/>
</dbReference>
<organism evidence="2 3">
    <name type="scientific">Saccharothrix australiensis</name>
    <dbReference type="NCBI Taxonomy" id="2072"/>
    <lineage>
        <taxon>Bacteria</taxon>
        <taxon>Bacillati</taxon>
        <taxon>Actinomycetota</taxon>
        <taxon>Actinomycetes</taxon>
        <taxon>Pseudonocardiales</taxon>
        <taxon>Pseudonocardiaceae</taxon>
        <taxon>Saccharothrix</taxon>
    </lineage>
</organism>